<feature type="domain" description="GP-PDE" evidence="9">
    <location>
        <begin position="43"/>
        <end position="342"/>
    </location>
</feature>
<dbReference type="AlphaFoldDB" id="A0A9D5DG16"/>
<dbReference type="FunFam" id="3.20.20.190:FF:000013">
    <property type="entry name" value="Glycerophosphodiester phosphodiesterase GDPDL3"/>
    <property type="match status" value="1"/>
</dbReference>
<dbReference type="Proteomes" id="UP001085076">
    <property type="component" value="Miscellaneous, Linkage group lg01"/>
</dbReference>
<dbReference type="GO" id="GO:0006071">
    <property type="term" value="P:glycerol metabolic process"/>
    <property type="evidence" value="ECO:0007669"/>
    <property type="project" value="UniProtKB-KW"/>
</dbReference>
<dbReference type="FunFam" id="3.20.20.190:FF:000011">
    <property type="entry name" value="Glycerophosphodiester phosphodiesterase GDPDL3"/>
    <property type="match status" value="1"/>
</dbReference>
<dbReference type="Gene3D" id="3.20.20.190">
    <property type="entry name" value="Phosphatidylinositol (PI) phosphodiesterase"/>
    <property type="match status" value="2"/>
</dbReference>
<dbReference type="SUPFAM" id="SSF51695">
    <property type="entry name" value="PLC-like phosphodiesterases"/>
    <property type="match status" value="2"/>
</dbReference>
<evidence type="ECO:0000313" key="11">
    <source>
        <dbReference type="Proteomes" id="UP001085076"/>
    </source>
</evidence>
<gene>
    <name evidence="10" type="ORF">J5N97_008111</name>
</gene>
<dbReference type="InterPro" id="IPR030395">
    <property type="entry name" value="GP_PDE_dom"/>
</dbReference>
<evidence type="ECO:0000256" key="3">
    <source>
        <dbReference type="ARBA" id="ARBA00022729"/>
    </source>
</evidence>
<evidence type="ECO:0000256" key="2">
    <source>
        <dbReference type="ARBA" id="ARBA00012247"/>
    </source>
</evidence>
<keyword evidence="4" id="KW-0319">Glycerol metabolism</keyword>
<keyword evidence="11" id="KW-1185">Reference proteome</keyword>
<evidence type="ECO:0000256" key="6">
    <source>
        <dbReference type="ARBA" id="ARBA00023180"/>
    </source>
</evidence>
<dbReference type="EC" id="3.1.4.46" evidence="2"/>
<comment type="similarity">
    <text evidence="1">Belongs to the glycerophosphoryl diester phosphodiesterase family.</text>
</comment>
<protein>
    <recommendedName>
        <fullName evidence="2">glycerophosphodiester phosphodiesterase</fullName>
        <ecNumber evidence="2">3.1.4.46</ecNumber>
    </recommendedName>
</protein>
<comment type="caution">
    <text evidence="10">The sequence shown here is derived from an EMBL/GenBank/DDBJ whole genome shotgun (WGS) entry which is preliminary data.</text>
</comment>
<name>A0A9D5DG16_9LILI</name>
<organism evidence="10 11">
    <name type="scientific">Dioscorea zingiberensis</name>
    <dbReference type="NCBI Taxonomy" id="325984"/>
    <lineage>
        <taxon>Eukaryota</taxon>
        <taxon>Viridiplantae</taxon>
        <taxon>Streptophyta</taxon>
        <taxon>Embryophyta</taxon>
        <taxon>Tracheophyta</taxon>
        <taxon>Spermatophyta</taxon>
        <taxon>Magnoliopsida</taxon>
        <taxon>Liliopsida</taxon>
        <taxon>Dioscoreales</taxon>
        <taxon>Dioscoreaceae</taxon>
        <taxon>Dioscorea</taxon>
    </lineage>
</organism>
<dbReference type="Pfam" id="PF03009">
    <property type="entry name" value="GDPD"/>
    <property type="match status" value="1"/>
</dbReference>
<evidence type="ECO:0000256" key="7">
    <source>
        <dbReference type="ARBA" id="ARBA00047512"/>
    </source>
</evidence>
<evidence type="ECO:0000256" key="8">
    <source>
        <dbReference type="SAM" id="SignalP"/>
    </source>
</evidence>
<evidence type="ECO:0000256" key="1">
    <source>
        <dbReference type="ARBA" id="ARBA00007277"/>
    </source>
</evidence>
<dbReference type="EMBL" id="JAGGNH010000001">
    <property type="protein sequence ID" value="KAJ0989755.1"/>
    <property type="molecule type" value="Genomic_DNA"/>
</dbReference>
<proteinExistence type="inferred from homology"/>
<feature type="chain" id="PRO_5038492483" description="glycerophosphodiester phosphodiesterase" evidence="8">
    <location>
        <begin position="24"/>
        <end position="761"/>
    </location>
</feature>
<evidence type="ECO:0000313" key="10">
    <source>
        <dbReference type="EMBL" id="KAJ0989755.1"/>
    </source>
</evidence>
<dbReference type="CDD" id="cd08604">
    <property type="entry name" value="GDPD_SHV3_repeat_2"/>
    <property type="match status" value="1"/>
</dbReference>
<feature type="signal peptide" evidence="8">
    <location>
        <begin position="1"/>
        <end position="23"/>
    </location>
</feature>
<dbReference type="InterPro" id="IPR017946">
    <property type="entry name" value="PLC-like_Pdiesterase_TIM-brl"/>
</dbReference>
<dbReference type="PANTHER" id="PTHR43620">
    <property type="entry name" value="GLYCEROPHOSPHORYL DIESTER PHOSPHODIESTERASE"/>
    <property type="match status" value="1"/>
</dbReference>
<sequence>MWVRSSWGVSLFAASLLLSMVTAQVAKQPKSSSPWLTLSGDAPMVIAKGGFSGLFPESSSNAYAFAYIAGSPDTVSWCDVRLTKDGVGICLPEIIMDNCTDATYAFPDGKNTYIVNGVSTTGWFSVDYTMKNLSQVFLKQEVLSRTFRFDGTFHILSVEDVETQVKPPSFWLNIQHDMFYRQHNLSMRSYLISLSKRIIIDYVSSPEVAFLTSISSRFKKSKMKLVFRFLEETTIEPSTNQTYGSLLKNLTFVKTFASGILVPKDYIWPVTSDLYLQPHTSLVSDAHKVGLEVFASDFANDAVLSYNYSYDPLAEYLSFADNGVFSVDGVLTDFPITASEAIGCFAHVDKNSSANVKPVVLSHNGASGVFPGSTDLAYQQAVDDGADIIDCSVQVTQDGTLICMSSINLMDDTTVTRSPLNTRSSIIPEIQTGLGIYTFNLTWDEIQKNLKPAISNPELAYNLVRNPRFKNAGKFMTLSDFLAFAKRNKALSGALINIEHAAFLAEKLNYSITDAVISALKDSGFTNQTDQEVLIQSSSSAVLMKMKQKTKCKLVYMVDESIRDADASSIADIKHFADTVSVQKQSVYPQSLEFITGETKLVQKLQSAGLSVYVYVLRNEFVSQAWDFFSDPVVEINNYVQGAGVDGIITDFPVTAVAYKRNTCSKLGDDAPGYMRPVQVGGLLQIIDPQAQPPALAPMPVLEVSDVVEAPLPPASLKPLSQTNEQNAVAPAAQPSAGPRCTAAFNLLVSLLMLIGALLFI</sequence>
<evidence type="ECO:0000259" key="9">
    <source>
        <dbReference type="PROSITE" id="PS51704"/>
    </source>
</evidence>
<keyword evidence="3 8" id="KW-0732">Signal</keyword>
<reference evidence="10" key="1">
    <citation type="submission" date="2021-03" db="EMBL/GenBank/DDBJ databases">
        <authorList>
            <person name="Li Z."/>
            <person name="Yang C."/>
        </authorList>
    </citation>
    <scope>NUCLEOTIDE SEQUENCE</scope>
    <source>
        <strain evidence="10">Dzin_1.0</strain>
        <tissue evidence="10">Leaf</tissue>
    </source>
</reference>
<accession>A0A9D5DG16</accession>
<keyword evidence="6" id="KW-0325">Glycoprotein</keyword>
<reference evidence="10" key="2">
    <citation type="journal article" date="2022" name="Hortic Res">
        <title>The genome of Dioscorea zingiberensis sheds light on the biosynthesis, origin and evolution of the medicinally important diosgenin saponins.</title>
        <authorList>
            <person name="Li Y."/>
            <person name="Tan C."/>
            <person name="Li Z."/>
            <person name="Guo J."/>
            <person name="Li S."/>
            <person name="Chen X."/>
            <person name="Wang C."/>
            <person name="Dai X."/>
            <person name="Yang H."/>
            <person name="Song W."/>
            <person name="Hou L."/>
            <person name="Xu J."/>
            <person name="Tong Z."/>
            <person name="Xu A."/>
            <person name="Yuan X."/>
            <person name="Wang W."/>
            <person name="Yang Q."/>
            <person name="Chen L."/>
            <person name="Sun Z."/>
            <person name="Wang K."/>
            <person name="Pan B."/>
            <person name="Chen J."/>
            <person name="Bao Y."/>
            <person name="Liu F."/>
            <person name="Qi X."/>
            <person name="Gang D.R."/>
            <person name="Wen J."/>
            <person name="Li J."/>
        </authorList>
    </citation>
    <scope>NUCLEOTIDE SEQUENCE</scope>
    <source>
        <strain evidence="10">Dzin_1.0</strain>
    </source>
</reference>
<dbReference type="GO" id="GO:0008889">
    <property type="term" value="F:glycerophosphodiester phosphodiesterase activity"/>
    <property type="evidence" value="ECO:0007669"/>
    <property type="project" value="UniProtKB-EC"/>
</dbReference>
<dbReference type="CDD" id="cd08603">
    <property type="entry name" value="GDPD_SHV3_repeat_1"/>
    <property type="match status" value="1"/>
</dbReference>
<dbReference type="PROSITE" id="PS51704">
    <property type="entry name" value="GP_PDE"/>
    <property type="match status" value="2"/>
</dbReference>
<evidence type="ECO:0000256" key="5">
    <source>
        <dbReference type="ARBA" id="ARBA00022801"/>
    </source>
</evidence>
<dbReference type="GO" id="GO:0006629">
    <property type="term" value="P:lipid metabolic process"/>
    <property type="evidence" value="ECO:0007669"/>
    <property type="project" value="InterPro"/>
</dbReference>
<evidence type="ECO:0000256" key="4">
    <source>
        <dbReference type="ARBA" id="ARBA00022798"/>
    </source>
</evidence>
<dbReference type="OrthoDB" id="1058301at2759"/>
<dbReference type="PANTHER" id="PTHR43620:SF7">
    <property type="entry name" value="GLYCEROPHOSPHODIESTER PHOSPHODIESTERASE GDPD5-RELATED"/>
    <property type="match status" value="1"/>
</dbReference>
<comment type="catalytic activity">
    <reaction evidence="7">
        <text>a sn-glycero-3-phosphodiester + H2O = an alcohol + sn-glycerol 3-phosphate + H(+)</text>
        <dbReference type="Rhea" id="RHEA:12969"/>
        <dbReference type="ChEBI" id="CHEBI:15377"/>
        <dbReference type="ChEBI" id="CHEBI:15378"/>
        <dbReference type="ChEBI" id="CHEBI:30879"/>
        <dbReference type="ChEBI" id="CHEBI:57597"/>
        <dbReference type="ChEBI" id="CHEBI:83408"/>
        <dbReference type="EC" id="3.1.4.46"/>
    </reaction>
</comment>
<keyword evidence="5" id="KW-0378">Hydrolase</keyword>
<feature type="domain" description="GP-PDE" evidence="9">
    <location>
        <begin position="358"/>
        <end position="660"/>
    </location>
</feature>